<comment type="caution">
    <text evidence="6">The sequence shown here is derived from an EMBL/GenBank/DDBJ whole genome shotgun (WGS) entry which is preliminary data.</text>
</comment>
<gene>
    <name evidence="6" type="ORF">EGO51_03125</name>
</gene>
<evidence type="ECO:0000313" key="7">
    <source>
        <dbReference type="Proteomes" id="UP000326244"/>
    </source>
</evidence>
<dbReference type="EC" id="2.1.1.37" evidence="1"/>
<name>A0A5J5LHX4_HALHI</name>
<dbReference type="PANTHER" id="PTHR10629">
    <property type="entry name" value="CYTOSINE-SPECIFIC METHYLTRANSFERASE"/>
    <property type="match status" value="1"/>
</dbReference>
<dbReference type="GO" id="GO:0003886">
    <property type="term" value="F:DNA (cytosine-5-)-methyltransferase activity"/>
    <property type="evidence" value="ECO:0007669"/>
    <property type="project" value="UniProtKB-EC"/>
</dbReference>
<evidence type="ECO:0000256" key="2">
    <source>
        <dbReference type="ARBA" id="ARBA00022603"/>
    </source>
</evidence>
<protein>
    <recommendedName>
        <fullName evidence="1">DNA (cytosine-5-)-methyltransferase</fullName>
        <ecNumber evidence="1">2.1.1.37</ecNumber>
    </recommendedName>
</protein>
<dbReference type="PROSITE" id="PS00094">
    <property type="entry name" value="C5_MTASE_1"/>
    <property type="match status" value="1"/>
</dbReference>
<comment type="similarity">
    <text evidence="5">Belongs to the class I-like SAM-binding methyltransferase superfamily. C5-methyltransferase family.</text>
</comment>
<proteinExistence type="inferred from homology"/>
<dbReference type="Pfam" id="PF00145">
    <property type="entry name" value="DNA_methylase"/>
    <property type="match status" value="1"/>
</dbReference>
<dbReference type="Gene3D" id="3.90.120.10">
    <property type="entry name" value="DNA Methylase, subunit A, domain 2"/>
    <property type="match status" value="1"/>
</dbReference>
<dbReference type="RefSeq" id="WP_151102877.1">
    <property type="nucleotide sequence ID" value="NZ_RQWK01000001.1"/>
</dbReference>
<dbReference type="NCBIfam" id="TIGR00675">
    <property type="entry name" value="dcm"/>
    <property type="match status" value="1"/>
</dbReference>
<sequence>MVGVIDLFCGTGGFTYGFKTHPSNEFEVLLGLDKKGAATETFKENHPSASVVNEDIREWPAEKTATEKDISPDDVDVIVGGPPCKGFSSIRPDRGTEAEDERNGLYTDFVNYVDFFEPDFFIMENVVGLATHNDGITIQKIIDSVRDIGYSADWRIVNGANFGLPQRRERLIMIGSRDDRVIEFPRPTHQANGRTIGYKDESKVITAQPTLDNFRAGTSLPEGRTIMDAIGDLPELEAGEEVTEYTKPAQNEYQETMRKNSNELSLHKATKHQSKMMTIIRHSGPNKEATIENLQASGEVDDVEDYISSGYSSSYSRLDPDLPSVTITMNFIHPASNKCIHPYQDRALTPREGARIQSFPDDFEFVGSRSDIVEQIGNAVPPLLGRVLAEHTLGMYDDSYETDYAACVTEKKDQRTVSI</sequence>
<dbReference type="GO" id="GO:0044027">
    <property type="term" value="P:negative regulation of gene expression via chromosomal CpG island methylation"/>
    <property type="evidence" value="ECO:0007669"/>
    <property type="project" value="TreeGrafter"/>
</dbReference>
<evidence type="ECO:0000256" key="3">
    <source>
        <dbReference type="ARBA" id="ARBA00022679"/>
    </source>
</evidence>
<dbReference type="InterPro" id="IPR018117">
    <property type="entry name" value="C5_DNA_meth_AS"/>
</dbReference>
<dbReference type="GO" id="GO:0032259">
    <property type="term" value="P:methylation"/>
    <property type="evidence" value="ECO:0007669"/>
    <property type="project" value="UniProtKB-KW"/>
</dbReference>
<dbReference type="PRINTS" id="PR00105">
    <property type="entry name" value="C5METTRFRASE"/>
</dbReference>
<dbReference type="PANTHER" id="PTHR10629:SF52">
    <property type="entry name" value="DNA (CYTOSINE-5)-METHYLTRANSFERASE 1"/>
    <property type="match status" value="1"/>
</dbReference>
<dbReference type="SUPFAM" id="SSF53335">
    <property type="entry name" value="S-adenosyl-L-methionine-dependent methyltransferases"/>
    <property type="match status" value="1"/>
</dbReference>
<dbReference type="InterPro" id="IPR050390">
    <property type="entry name" value="C5-Methyltransferase"/>
</dbReference>
<evidence type="ECO:0000256" key="1">
    <source>
        <dbReference type="ARBA" id="ARBA00011975"/>
    </source>
</evidence>
<dbReference type="PROSITE" id="PS51679">
    <property type="entry name" value="SAM_MT_C5"/>
    <property type="match status" value="1"/>
</dbReference>
<dbReference type="Gene3D" id="3.40.50.150">
    <property type="entry name" value="Vaccinia Virus protein VP39"/>
    <property type="match status" value="1"/>
</dbReference>
<dbReference type="EMBL" id="RQWK01000001">
    <property type="protein sequence ID" value="KAA9408818.1"/>
    <property type="molecule type" value="Genomic_DNA"/>
</dbReference>
<evidence type="ECO:0000256" key="5">
    <source>
        <dbReference type="RuleBase" id="RU000416"/>
    </source>
</evidence>
<dbReference type="InterPro" id="IPR001525">
    <property type="entry name" value="C5_MeTfrase"/>
</dbReference>
<organism evidence="6 7">
    <name type="scientific">Haloarcula hispanica</name>
    <dbReference type="NCBI Taxonomy" id="51589"/>
    <lineage>
        <taxon>Archaea</taxon>
        <taxon>Methanobacteriati</taxon>
        <taxon>Methanobacteriota</taxon>
        <taxon>Stenosarchaea group</taxon>
        <taxon>Halobacteria</taxon>
        <taxon>Halobacteriales</taxon>
        <taxon>Haloarculaceae</taxon>
        <taxon>Haloarcula</taxon>
    </lineage>
</organism>
<dbReference type="AlphaFoldDB" id="A0A5J5LHX4"/>
<keyword evidence="4" id="KW-0949">S-adenosyl-L-methionine</keyword>
<accession>A0A5J5LHX4</accession>
<reference evidence="6 7" key="1">
    <citation type="submission" date="2018-11" db="EMBL/GenBank/DDBJ databases">
        <title>Genomic analysis of Haloarcula hispanica CBA1121.</title>
        <authorList>
            <person name="Kim Y.B."/>
            <person name="Roh S.W."/>
        </authorList>
    </citation>
    <scope>NUCLEOTIDE SEQUENCE [LARGE SCALE GENOMIC DNA]</scope>
    <source>
        <strain evidence="6 7">CBA1121</strain>
    </source>
</reference>
<evidence type="ECO:0000313" key="6">
    <source>
        <dbReference type="EMBL" id="KAA9408818.1"/>
    </source>
</evidence>
<dbReference type="GO" id="GO:0003677">
    <property type="term" value="F:DNA binding"/>
    <property type="evidence" value="ECO:0007669"/>
    <property type="project" value="TreeGrafter"/>
</dbReference>
<keyword evidence="2 6" id="KW-0489">Methyltransferase</keyword>
<evidence type="ECO:0000256" key="4">
    <source>
        <dbReference type="ARBA" id="ARBA00022691"/>
    </source>
</evidence>
<dbReference type="InterPro" id="IPR029063">
    <property type="entry name" value="SAM-dependent_MTases_sf"/>
</dbReference>
<dbReference type="Proteomes" id="UP000326244">
    <property type="component" value="Unassembled WGS sequence"/>
</dbReference>
<keyword evidence="3 6" id="KW-0808">Transferase</keyword>